<evidence type="ECO:0000313" key="3">
    <source>
        <dbReference type="EMBL" id="KAH7049348.1"/>
    </source>
</evidence>
<dbReference type="InterPro" id="IPR029058">
    <property type="entry name" value="AB_hydrolase_fold"/>
</dbReference>
<keyword evidence="4" id="KW-1185">Reference proteome</keyword>
<evidence type="ECO:0000256" key="1">
    <source>
        <dbReference type="ARBA" id="ARBA00006499"/>
    </source>
</evidence>
<protein>
    <submittedName>
        <fullName evidence="3">Phospholipase/Carboxylesterase</fullName>
    </submittedName>
</protein>
<dbReference type="SUPFAM" id="SSF53474">
    <property type="entry name" value="alpha/beta-Hydrolases"/>
    <property type="match status" value="1"/>
</dbReference>
<gene>
    <name evidence="3" type="ORF">B0J12DRAFT_664935</name>
</gene>
<feature type="domain" description="Phospholipase/carboxylesterase/thioesterase" evidence="2">
    <location>
        <begin position="4"/>
        <end position="164"/>
    </location>
</feature>
<proteinExistence type="inferred from homology"/>
<dbReference type="InterPro" id="IPR050565">
    <property type="entry name" value="LYPA1-2/EST-like"/>
</dbReference>
<evidence type="ECO:0000259" key="2">
    <source>
        <dbReference type="Pfam" id="PF02230"/>
    </source>
</evidence>
<reference evidence="3 4" key="1">
    <citation type="journal article" date="2021" name="Nat. Commun.">
        <title>Genetic determinants of endophytism in the Arabidopsis root mycobiome.</title>
        <authorList>
            <person name="Mesny F."/>
            <person name="Miyauchi S."/>
            <person name="Thiergart T."/>
            <person name="Pickel B."/>
            <person name="Atanasova L."/>
            <person name="Karlsson M."/>
            <person name="Huettel B."/>
            <person name="Barry K.W."/>
            <person name="Haridas S."/>
            <person name="Chen C."/>
            <person name="Bauer D."/>
            <person name="Andreopoulos W."/>
            <person name="Pangilinan J."/>
            <person name="LaButti K."/>
            <person name="Riley R."/>
            <person name="Lipzen A."/>
            <person name="Clum A."/>
            <person name="Drula E."/>
            <person name="Henrissat B."/>
            <person name="Kohler A."/>
            <person name="Grigoriev I.V."/>
            <person name="Martin F.M."/>
            <person name="Hacquard S."/>
        </authorList>
    </citation>
    <scope>NUCLEOTIDE SEQUENCE [LARGE SCALE GENOMIC DNA]</scope>
    <source>
        <strain evidence="3 4">MPI-SDFR-AT-0080</strain>
    </source>
</reference>
<organism evidence="3 4">
    <name type="scientific">Macrophomina phaseolina</name>
    <dbReference type="NCBI Taxonomy" id="35725"/>
    <lineage>
        <taxon>Eukaryota</taxon>
        <taxon>Fungi</taxon>
        <taxon>Dikarya</taxon>
        <taxon>Ascomycota</taxon>
        <taxon>Pezizomycotina</taxon>
        <taxon>Dothideomycetes</taxon>
        <taxon>Dothideomycetes incertae sedis</taxon>
        <taxon>Botryosphaeriales</taxon>
        <taxon>Botryosphaeriaceae</taxon>
        <taxon>Macrophomina</taxon>
    </lineage>
</organism>
<dbReference type="Pfam" id="PF02230">
    <property type="entry name" value="Abhydrolase_2"/>
    <property type="match status" value="2"/>
</dbReference>
<feature type="domain" description="Phospholipase/carboxylesterase/thioesterase" evidence="2">
    <location>
        <begin position="190"/>
        <end position="252"/>
    </location>
</feature>
<dbReference type="InterPro" id="IPR003140">
    <property type="entry name" value="PLipase/COase/thioEstase"/>
</dbReference>
<comment type="caution">
    <text evidence="3">The sequence shown here is derived from an EMBL/GenBank/DDBJ whole genome shotgun (WGS) entry which is preliminary data.</text>
</comment>
<dbReference type="PANTHER" id="PTHR10655:SF63">
    <property type="entry name" value="PHOSPHOLIPASE_CARBOXYLESTERASE_THIOESTERASE DOMAIN-CONTAINING PROTEIN"/>
    <property type="match status" value="1"/>
</dbReference>
<comment type="similarity">
    <text evidence="1">Belongs to the AB hydrolase superfamily. AB hydrolase 2 family.</text>
</comment>
<dbReference type="PANTHER" id="PTHR10655">
    <property type="entry name" value="LYSOPHOSPHOLIPASE-RELATED"/>
    <property type="match status" value="1"/>
</dbReference>
<sequence>MTANHVVFPTAPHSHTVIFLHGRDSIAAEFADEIFESQASDGRTLPDTLPGFKWVFPTCGLRASARFDTELSQWFDIWSVEEPEERKGIQIQGLSDSIASIGRIVAQEAFCLPANRIILAGISQGCATAIHAMLQATCKMGAFVGFSSWLPFRKEVEEITRNSTTISGRLQALRSLPFARKAPLVEGMSLALDTPVFLGHSEDDEIVPVRHGRKLCDALNGLGFSVEWHVYEDGGHWVNEPQGIDDLVAFLRRVC</sequence>
<evidence type="ECO:0000313" key="4">
    <source>
        <dbReference type="Proteomes" id="UP000774617"/>
    </source>
</evidence>
<dbReference type="Proteomes" id="UP000774617">
    <property type="component" value="Unassembled WGS sequence"/>
</dbReference>
<dbReference type="Gene3D" id="3.40.50.1820">
    <property type="entry name" value="alpha/beta hydrolase"/>
    <property type="match status" value="1"/>
</dbReference>
<dbReference type="EMBL" id="JAGTJR010000014">
    <property type="protein sequence ID" value="KAH7049348.1"/>
    <property type="molecule type" value="Genomic_DNA"/>
</dbReference>
<name>A0ABQ8G9V8_9PEZI</name>
<accession>A0ABQ8G9V8</accession>